<evidence type="ECO:0000256" key="2">
    <source>
        <dbReference type="SAM" id="Phobius"/>
    </source>
</evidence>
<sequence length="114" mass="12080">MGFRLRKSIRILPGVKVNLSLSQRGLHSSLGLGGRGANINLSPRGTRTTVGVPGTGLSYVKDRRAGQVKRPEPAQEVLPPPPPTPEENDASGWGWAAGAVFLFAVVVIIAFLAR</sequence>
<evidence type="ECO:0000259" key="3">
    <source>
        <dbReference type="Pfam" id="PF14020"/>
    </source>
</evidence>
<dbReference type="Pfam" id="PF14020">
    <property type="entry name" value="DUF4236"/>
    <property type="match status" value="1"/>
</dbReference>
<dbReference type="AlphaFoldDB" id="A0A3A9JA38"/>
<name>A0A3A9JA38_9PROT</name>
<keyword evidence="2" id="KW-0812">Transmembrane</keyword>
<feature type="region of interest" description="Disordered" evidence="1">
    <location>
        <begin position="37"/>
        <end position="90"/>
    </location>
</feature>
<keyword evidence="2" id="KW-1133">Transmembrane helix</keyword>
<dbReference type="InParanoid" id="A0A3A9JA38"/>
<gene>
    <name evidence="4" type="ORF">D6Z83_15190</name>
</gene>
<keyword evidence="2" id="KW-0472">Membrane</keyword>
<feature type="compositionally biased region" description="Basic and acidic residues" evidence="1">
    <location>
        <begin position="60"/>
        <end position="73"/>
    </location>
</feature>
<dbReference type="RefSeq" id="WP_120639134.1">
    <property type="nucleotide sequence ID" value="NZ_RAQU01000093.1"/>
</dbReference>
<dbReference type="InterPro" id="IPR025330">
    <property type="entry name" value="DUF4236"/>
</dbReference>
<protein>
    <submittedName>
        <fullName evidence="4">DUF4236 domain-containing protein</fullName>
    </submittedName>
</protein>
<feature type="compositionally biased region" description="Low complexity" evidence="1">
    <location>
        <begin position="43"/>
        <end position="56"/>
    </location>
</feature>
<accession>A0A3A9JA38</accession>
<evidence type="ECO:0000313" key="5">
    <source>
        <dbReference type="Proteomes" id="UP000278036"/>
    </source>
</evidence>
<reference evidence="4 5" key="1">
    <citation type="submission" date="2018-09" db="EMBL/GenBank/DDBJ databases">
        <title>Roseomonas sp. nov., isolated from feces of Tibetan antelopes in the Qinghai-Tibet plateau, China.</title>
        <authorList>
            <person name="Tian Z."/>
        </authorList>
    </citation>
    <scope>NUCLEOTIDE SEQUENCE [LARGE SCALE GENOMIC DNA]</scope>
    <source>
        <strain evidence="4 5">Z24</strain>
    </source>
</reference>
<proteinExistence type="predicted"/>
<organism evidence="4 5">
    <name type="scientific">Teichococcus wenyumeiae</name>
    <dbReference type="NCBI Taxonomy" id="2478470"/>
    <lineage>
        <taxon>Bacteria</taxon>
        <taxon>Pseudomonadati</taxon>
        <taxon>Pseudomonadota</taxon>
        <taxon>Alphaproteobacteria</taxon>
        <taxon>Acetobacterales</taxon>
        <taxon>Roseomonadaceae</taxon>
        <taxon>Roseomonas</taxon>
    </lineage>
</organism>
<evidence type="ECO:0000313" key="4">
    <source>
        <dbReference type="EMBL" id="RKK03302.1"/>
    </source>
</evidence>
<evidence type="ECO:0000256" key="1">
    <source>
        <dbReference type="SAM" id="MobiDB-lite"/>
    </source>
</evidence>
<dbReference type="EMBL" id="RAQU01000093">
    <property type="protein sequence ID" value="RKK03302.1"/>
    <property type="molecule type" value="Genomic_DNA"/>
</dbReference>
<feature type="domain" description="DUF4236" evidence="3">
    <location>
        <begin position="3"/>
        <end position="59"/>
    </location>
</feature>
<feature type="transmembrane region" description="Helical" evidence="2">
    <location>
        <begin position="92"/>
        <end position="113"/>
    </location>
</feature>
<comment type="caution">
    <text evidence="4">The sequence shown here is derived from an EMBL/GenBank/DDBJ whole genome shotgun (WGS) entry which is preliminary data.</text>
</comment>
<dbReference type="Proteomes" id="UP000278036">
    <property type="component" value="Unassembled WGS sequence"/>
</dbReference>